<dbReference type="Proteomes" id="UP001370490">
    <property type="component" value="Unassembled WGS sequence"/>
</dbReference>
<comment type="caution">
    <text evidence="1">The sequence shown here is derived from an EMBL/GenBank/DDBJ whole genome shotgun (WGS) entry which is preliminary data.</text>
</comment>
<protein>
    <submittedName>
        <fullName evidence="1">Uncharacterized protein</fullName>
    </submittedName>
</protein>
<dbReference type="AlphaFoldDB" id="A0AAN8V0C8"/>
<accession>A0AAN8V0C8</accession>
<gene>
    <name evidence="1" type="ORF">RJ641_010389</name>
</gene>
<reference evidence="1 2" key="1">
    <citation type="submission" date="2023-12" db="EMBL/GenBank/DDBJ databases">
        <title>A high-quality genome assembly for Dillenia turbinata (Dilleniales).</title>
        <authorList>
            <person name="Chanderbali A."/>
        </authorList>
    </citation>
    <scope>NUCLEOTIDE SEQUENCE [LARGE SCALE GENOMIC DNA]</scope>
    <source>
        <strain evidence="1">LSX21</strain>
        <tissue evidence="1">Leaf</tissue>
    </source>
</reference>
<organism evidence="1 2">
    <name type="scientific">Dillenia turbinata</name>
    <dbReference type="NCBI Taxonomy" id="194707"/>
    <lineage>
        <taxon>Eukaryota</taxon>
        <taxon>Viridiplantae</taxon>
        <taxon>Streptophyta</taxon>
        <taxon>Embryophyta</taxon>
        <taxon>Tracheophyta</taxon>
        <taxon>Spermatophyta</taxon>
        <taxon>Magnoliopsida</taxon>
        <taxon>eudicotyledons</taxon>
        <taxon>Gunneridae</taxon>
        <taxon>Pentapetalae</taxon>
        <taxon>Dilleniales</taxon>
        <taxon>Dilleniaceae</taxon>
        <taxon>Dillenia</taxon>
    </lineage>
</organism>
<proteinExistence type="predicted"/>
<name>A0AAN8V0C8_9MAGN</name>
<dbReference type="EMBL" id="JBAMMX010000017">
    <property type="protein sequence ID" value="KAK6924189.1"/>
    <property type="molecule type" value="Genomic_DNA"/>
</dbReference>
<sequence>MKFLQSVNMDKPARMDIISQLQEQVNAVAAVALNTFGQCGGIPLHSGSHQIILNHLLPNPNPNPNANPTEDAANVTEQSEVMSAALVKAAEQDSDL</sequence>
<evidence type="ECO:0000313" key="2">
    <source>
        <dbReference type="Proteomes" id="UP001370490"/>
    </source>
</evidence>
<keyword evidence="2" id="KW-1185">Reference proteome</keyword>
<evidence type="ECO:0000313" key="1">
    <source>
        <dbReference type="EMBL" id="KAK6924189.1"/>
    </source>
</evidence>